<dbReference type="InterPro" id="IPR006310">
    <property type="entry name" value="DinG"/>
</dbReference>
<evidence type="ECO:0000256" key="6">
    <source>
        <dbReference type="HAMAP-Rule" id="MF_02206"/>
    </source>
</evidence>
<dbReference type="STRING" id="696281.Desru_2232"/>
<keyword evidence="8" id="KW-0175">Coiled coil</keyword>
<dbReference type="KEGG" id="dru:Desru_2232"/>
<name>F6DLD3_DESRL</name>
<dbReference type="Gene3D" id="3.30.420.10">
    <property type="entry name" value="Ribonuclease H-like superfamily/Ribonuclease H"/>
    <property type="match status" value="1"/>
</dbReference>
<keyword evidence="2 6" id="KW-0547">Nucleotide-binding</keyword>
<evidence type="ECO:0000256" key="7">
    <source>
        <dbReference type="RuleBase" id="RU364106"/>
    </source>
</evidence>
<dbReference type="SUPFAM" id="SSF52540">
    <property type="entry name" value="P-loop containing nucleoside triphosphate hydrolases"/>
    <property type="match status" value="1"/>
</dbReference>
<dbReference type="InterPro" id="IPR011545">
    <property type="entry name" value="DEAD/DEAH_box_helicase_dom"/>
</dbReference>
<dbReference type="FunFam" id="3.30.420.10:FF:000045">
    <property type="entry name" value="3'-5' exonuclease DinG"/>
    <property type="match status" value="1"/>
</dbReference>
<organism evidence="11 12">
    <name type="scientific">Desulforamulus ruminis (strain ATCC 23193 / DSM 2154 / NCIMB 8452 / DL)</name>
    <name type="common">Desulfotomaculum ruminis</name>
    <dbReference type="NCBI Taxonomy" id="696281"/>
    <lineage>
        <taxon>Bacteria</taxon>
        <taxon>Bacillati</taxon>
        <taxon>Bacillota</taxon>
        <taxon>Clostridia</taxon>
        <taxon>Eubacteriales</taxon>
        <taxon>Peptococcaceae</taxon>
        <taxon>Desulforamulus</taxon>
    </lineage>
</organism>
<dbReference type="eggNOG" id="COG2176">
    <property type="taxonomic scope" value="Bacteria"/>
</dbReference>
<sequence length="934" mass="106216">MGVFKGMFSFVAVDLETTGLDSGRDRIIEVALVKVIDGKEVAFFQSLVKPRGSLPVKIKRLTGLKDEDFAGAPDFTDIQQEILTFISDLPFVGHNIKFDKEFLDQALGFQGTYELYDTLELSRLLLPAAPSHRLGELCKRAGFELQTEHRALDDARGAAQLLLKLLQQAEENEADVIWQLSQLLKQAESAWYPFFHSLYSKVLKEFPGGKINRKIPGACYENNLPEEKPYPEKMPLALEDCLKILGPEGTLALSMAKFNHRPQQWEMTRSVVEALNQSRILLVEAGTGTGKSLAYLVPAILWARHNGERVVISTHTINLQEQLWKKDIPLLEEVADFSFKTALLKGRSNYLCLRRWYAMLAETHHPPAEAWFLARLMIWLQQTQTGDKSELFIPYQEMEYWYRICSETDSCLATRCRHFGQQCFFNAARRAAERADVVIINHSLLLSDANAENRFLPSFGPLIVDEAHHLEQCATEHLGKSTGRGEMMRWLSSKLPLRLEQIEDSTDPGNWQKALQQSAEIRQRARETVNSFFELLYRWVENVPGAEEPGWLTLRFAREGNPDGVACLSPAVETELDNLLVHLRSLVQINLRMASRLEDLTVLAGDHSGLAKDLLSWAMMGEKLADRLEFIGRCAEDEYVYWIEGVREEREMILRCAPVDVGPLLQDRLFSEQRPVILTSATLTVDGSFNYFQKNIGLDLLPAGAVMEKQLTSPFHYSEQVLLCAVKDILQPRQIGDAAYHDQIAEAVYQISLMAGGRTLVLFTSHRSLREVYFRLKTRYEEEDICLLGHELDGSRGRLVEQFMEGEKTVLFGAASFWEGVDIPGDSLSCVIMVKLPFAPPNQPTIEARLQKLARQGRNGFQDYQLPQAVIKFKQGFGRLIRDPEDRGVVILLDSRLVEKKYGRKFFNSLPLGEHVRGSWQQVVYKVKSWFQQN</sequence>
<dbReference type="InterPro" id="IPR027417">
    <property type="entry name" value="P-loop_NTPase"/>
</dbReference>
<dbReference type="GO" id="GO:0016818">
    <property type="term" value="F:hydrolase activity, acting on acid anhydrides, in phosphorus-containing anhydrides"/>
    <property type="evidence" value="ECO:0007669"/>
    <property type="project" value="InterPro"/>
</dbReference>
<keyword evidence="4 6" id="KW-0269">Exonuclease</keyword>
<dbReference type="HAMAP" id="MF_02206">
    <property type="entry name" value="DinG_exonucl"/>
    <property type="match status" value="1"/>
</dbReference>
<dbReference type="InterPro" id="IPR036397">
    <property type="entry name" value="RNaseH_sf"/>
</dbReference>
<dbReference type="PROSITE" id="PS51193">
    <property type="entry name" value="HELICASE_ATP_BIND_2"/>
    <property type="match status" value="1"/>
</dbReference>
<reference evidence="11 12" key="2">
    <citation type="journal article" date="2012" name="Stand. Genomic Sci.">
        <title>Complete genome sequence of the sulfate-reducing firmicute Desulfotomaculum ruminis type strain (DL(T)).</title>
        <authorList>
            <person name="Spring S."/>
            <person name="Visser M."/>
            <person name="Lu M."/>
            <person name="Copeland A."/>
            <person name="Lapidus A."/>
            <person name="Lucas S."/>
            <person name="Cheng J.F."/>
            <person name="Han C."/>
            <person name="Tapia R."/>
            <person name="Goodwin L.A."/>
            <person name="Pitluck S."/>
            <person name="Ivanova N."/>
            <person name="Land M."/>
            <person name="Hauser L."/>
            <person name="Larimer F."/>
            <person name="Rohde M."/>
            <person name="Goker M."/>
            <person name="Detter J.C."/>
            <person name="Kyrpides N.C."/>
            <person name="Woyke T."/>
            <person name="Schaap P.J."/>
            <person name="Plugge C.M."/>
            <person name="Muyzer G."/>
            <person name="Kuever J."/>
            <person name="Pereira I.A."/>
            <person name="Parshina S.N."/>
            <person name="Bernier-Latmani R."/>
            <person name="Stams A.J."/>
            <person name="Klenk H.P."/>
        </authorList>
    </citation>
    <scope>NUCLEOTIDE SEQUENCE [LARGE SCALE GENOMIC DNA]</scope>
    <source>
        <strain evidence="12">ATCC 23193 / DSM 2154 / NCIB 8452 / DL</strain>
    </source>
</reference>
<evidence type="ECO:0000256" key="5">
    <source>
        <dbReference type="ARBA" id="ARBA00022840"/>
    </source>
</evidence>
<dbReference type="PANTHER" id="PTHR11472">
    <property type="entry name" value="DNA REPAIR DEAD HELICASE RAD3/XP-D SUBFAMILY MEMBER"/>
    <property type="match status" value="1"/>
</dbReference>
<feature type="binding site" evidence="6">
    <location>
        <begin position="285"/>
        <end position="292"/>
    </location>
    <ligand>
        <name>ATP</name>
        <dbReference type="ChEBI" id="CHEBI:30616"/>
    </ligand>
</feature>
<keyword evidence="1 6" id="KW-0540">Nuclease</keyword>
<dbReference type="GO" id="GO:0003677">
    <property type="term" value="F:DNA binding"/>
    <property type="evidence" value="ECO:0007669"/>
    <property type="project" value="InterPro"/>
</dbReference>
<protein>
    <recommendedName>
        <fullName evidence="6 7">3'-5' exonuclease DinG</fullName>
        <ecNumber evidence="6 7">3.1.-.-</ecNumber>
    </recommendedName>
</protein>
<dbReference type="GO" id="GO:0006260">
    <property type="term" value="P:DNA replication"/>
    <property type="evidence" value="ECO:0007669"/>
    <property type="project" value="InterPro"/>
</dbReference>
<dbReference type="InterPro" id="IPR012337">
    <property type="entry name" value="RNaseH-like_sf"/>
</dbReference>
<evidence type="ECO:0000256" key="2">
    <source>
        <dbReference type="ARBA" id="ARBA00022741"/>
    </source>
</evidence>
<evidence type="ECO:0000259" key="9">
    <source>
        <dbReference type="PROSITE" id="PS51193"/>
    </source>
</evidence>
<keyword evidence="3 6" id="KW-0378">Hydrolase</keyword>
<dbReference type="InterPro" id="IPR006054">
    <property type="entry name" value="DnaQ"/>
</dbReference>
<keyword evidence="11" id="KW-0548">Nucleotidyltransferase</keyword>
<dbReference type="Proteomes" id="UP000009234">
    <property type="component" value="Chromosome"/>
</dbReference>
<dbReference type="InterPro" id="IPR014013">
    <property type="entry name" value="Helic_SF1/SF2_ATP-bd_DinG/Rad3"/>
</dbReference>
<dbReference type="EMBL" id="CP002780">
    <property type="protein sequence ID" value="AEG60481.1"/>
    <property type="molecule type" value="Genomic_DNA"/>
</dbReference>
<dbReference type="NCBIfam" id="TIGR01407">
    <property type="entry name" value="dinG_rel"/>
    <property type="match status" value="1"/>
</dbReference>
<dbReference type="SMART" id="SM00479">
    <property type="entry name" value="EXOIII"/>
    <property type="match status" value="1"/>
</dbReference>
<dbReference type="GO" id="GO:0003887">
    <property type="term" value="F:DNA-directed DNA polymerase activity"/>
    <property type="evidence" value="ECO:0007669"/>
    <property type="project" value="InterPro"/>
</dbReference>
<feature type="short sequence motif" description="DEAH box" evidence="6">
    <location>
        <begin position="465"/>
        <end position="468"/>
    </location>
</feature>
<gene>
    <name evidence="6 7" type="primary">dinG</name>
    <name evidence="11" type="ordered locus">Desru_2232</name>
</gene>
<keyword evidence="12" id="KW-1185">Reference proteome</keyword>
<evidence type="ECO:0000256" key="1">
    <source>
        <dbReference type="ARBA" id="ARBA00022722"/>
    </source>
</evidence>
<feature type="coiled-coil region" evidence="8">
    <location>
        <begin position="152"/>
        <end position="186"/>
    </location>
</feature>
<dbReference type="InterPro" id="IPR045028">
    <property type="entry name" value="DinG/Rad3-like"/>
</dbReference>
<evidence type="ECO:0000256" key="4">
    <source>
        <dbReference type="ARBA" id="ARBA00022839"/>
    </source>
</evidence>
<dbReference type="InterPro" id="IPR001650">
    <property type="entry name" value="Helicase_C-like"/>
</dbReference>
<evidence type="ECO:0000256" key="3">
    <source>
        <dbReference type="ARBA" id="ARBA00022801"/>
    </source>
</evidence>
<evidence type="ECO:0000313" key="12">
    <source>
        <dbReference type="Proteomes" id="UP000009234"/>
    </source>
</evidence>
<evidence type="ECO:0000259" key="10">
    <source>
        <dbReference type="PROSITE" id="PS51194"/>
    </source>
</evidence>
<dbReference type="NCBIfam" id="TIGR00573">
    <property type="entry name" value="dnaq"/>
    <property type="match status" value="1"/>
</dbReference>
<dbReference type="HOGENOM" id="CLU_012117_1_0_9"/>
<dbReference type="InterPro" id="IPR013520">
    <property type="entry name" value="Ribonucl_H"/>
</dbReference>
<keyword evidence="11" id="KW-0808">Transferase</keyword>
<dbReference type="SUPFAM" id="SSF53098">
    <property type="entry name" value="Ribonuclease H-like"/>
    <property type="match status" value="1"/>
</dbReference>
<dbReference type="GO" id="GO:0005524">
    <property type="term" value="F:ATP binding"/>
    <property type="evidence" value="ECO:0007669"/>
    <property type="project" value="UniProtKB-UniRule"/>
</dbReference>
<keyword evidence="5 6" id="KW-0067">ATP-binding</keyword>
<dbReference type="CDD" id="cd06127">
    <property type="entry name" value="DEDDh"/>
    <property type="match status" value="1"/>
</dbReference>
<proteinExistence type="inferred from homology"/>
<dbReference type="Pfam" id="PF00929">
    <property type="entry name" value="RNase_T"/>
    <property type="match status" value="1"/>
</dbReference>
<reference evidence="12" key="1">
    <citation type="submission" date="2011-05" db="EMBL/GenBank/DDBJ databases">
        <title>Complete sequence of Desulfotomaculum ruminis DSM 2154.</title>
        <authorList>
            <person name="Lucas S."/>
            <person name="Copeland A."/>
            <person name="Lapidus A."/>
            <person name="Cheng J.-F."/>
            <person name="Goodwin L."/>
            <person name="Pitluck S."/>
            <person name="Lu M."/>
            <person name="Detter J.C."/>
            <person name="Han C."/>
            <person name="Tapia R."/>
            <person name="Land M."/>
            <person name="Hauser L."/>
            <person name="Kyrpides N."/>
            <person name="Ivanova N."/>
            <person name="Mikhailova N."/>
            <person name="Pagani I."/>
            <person name="Stams A.J.M."/>
            <person name="Plugge C.M."/>
            <person name="Muyzer G."/>
            <person name="Kuever J."/>
            <person name="Parshina S.N."/>
            <person name="Ivanova A.E."/>
            <person name="Nazina T.N."/>
            <person name="Brambilla E."/>
            <person name="Spring S."/>
            <person name="Klenk H.-P."/>
            <person name="Woyke T."/>
        </authorList>
    </citation>
    <scope>NUCLEOTIDE SEQUENCE [LARGE SCALE GENOMIC DNA]</scope>
    <source>
        <strain evidence="12">ATCC 23193 / DSM 2154 / NCIB 8452 / DL</strain>
    </source>
</reference>
<dbReference type="PROSITE" id="PS51194">
    <property type="entry name" value="HELICASE_CTER"/>
    <property type="match status" value="1"/>
</dbReference>
<accession>F6DLD3</accession>
<evidence type="ECO:0000256" key="8">
    <source>
        <dbReference type="SAM" id="Coils"/>
    </source>
</evidence>
<dbReference type="GO" id="GO:0008408">
    <property type="term" value="F:3'-5' exonuclease activity"/>
    <property type="evidence" value="ECO:0007669"/>
    <property type="project" value="UniProtKB-UniRule"/>
</dbReference>
<dbReference type="PANTHER" id="PTHR11472:SF34">
    <property type="entry name" value="REGULATOR OF TELOMERE ELONGATION HELICASE 1"/>
    <property type="match status" value="1"/>
</dbReference>
<dbReference type="eggNOG" id="COG1199">
    <property type="taxonomic scope" value="Bacteria"/>
</dbReference>
<dbReference type="AlphaFoldDB" id="F6DLD3"/>
<dbReference type="Pfam" id="PF13307">
    <property type="entry name" value="Helicase_C_2"/>
    <property type="match status" value="1"/>
</dbReference>
<feature type="domain" description="Helicase ATP-binding" evidence="9">
    <location>
        <begin position="250"/>
        <end position="521"/>
    </location>
</feature>
<comment type="similarity">
    <text evidence="6 7">Belongs to the helicase family. DinG subfamily. Type 2 sub-subfamily.</text>
</comment>
<dbReference type="Pfam" id="PF00270">
    <property type="entry name" value="DEAD"/>
    <property type="match status" value="1"/>
</dbReference>
<evidence type="ECO:0000313" key="11">
    <source>
        <dbReference type="EMBL" id="AEG60481.1"/>
    </source>
</evidence>
<dbReference type="Gene3D" id="3.40.50.300">
    <property type="entry name" value="P-loop containing nucleotide triphosphate hydrolases"/>
    <property type="match status" value="2"/>
</dbReference>
<dbReference type="GO" id="GO:0003678">
    <property type="term" value="F:DNA helicase activity"/>
    <property type="evidence" value="ECO:0007669"/>
    <property type="project" value="TreeGrafter"/>
</dbReference>
<comment type="function">
    <text evidence="6 7">3'-5' exonuclease.</text>
</comment>
<dbReference type="EC" id="3.1.-.-" evidence="6 7"/>
<feature type="domain" description="Helicase C-terminal" evidence="10">
    <location>
        <begin position="743"/>
        <end position="931"/>
    </location>
</feature>
<dbReference type="SMART" id="SM00491">
    <property type="entry name" value="HELICc2"/>
    <property type="match status" value="1"/>
</dbReference>
<dbReference type="InterPro" id="IPR006555">
    <property type="entry name" value="ATP-dep_Helicase_C"/>
</dbReference>